<evidence type="ECO:0000313" key="3">
    <source>
        <dbReference type="EMBL" id="HGK23712.1"/>
    </source>
</evidence>
<proteinExistence type="predicted"/>
<dbReference type="CDD" id="cd05008">
    <property type="entry name" value="SIS_GlmS_GlmD_1"/>
    <property type="match status" value="1"/>
</dbReference>
<dbReference type="GO" id="GO:1901135">
    <property type="term" value="P:carbohydrate derivative metabolic process"/>
    <property type="evidence" value="ECO:0007669"/>
    <property type="project" value="InterPro"/>
</dbReference>
<dbReference type="Gene3D" id="3.40.50.10490">
    <property type="entry name" value="Glucose-6-phosphate isomerase like protein, domain 1"/>
    <property type="match status" value="2"/>
</dbReference>
<dbReference type="Pfam" id="PF01380">
    <property type="entry name" value="SIS"/>
    <property type="match status" value="1"/>
</dbReference>
<sequence>MYIVEKEIKEQITELPEVFAYIENYLKNNNLPKFILNSDIIYFIGCGTSLYLSLSGSRFFTQKTQIETKALPGGEIWFAIDENLGTSKNIKKSAILISRSGESTEVIKAGEKFKEIGIPTLGITLEENSSLVKISQSSIVLPIKEEAIVMTKSFSSMLLTLQLIASFIKGEDINIYKDLVKETERIINSANDLSLNHTSYKHYVFLGLGAEEGIARESALKLEEMSLSKIEAYSTFEYRHGPKSLLEEGFLVSLYTKGIEEEKPLVNELKNYGADVITIGGKDTDLYISDLPESLFLKVIWGQILGLNIAKSKNIDVENPRNLTKVVKF</sequence>
<protein>
    <submittedName>
        <fullName evidence="3">SIS domain-containing protein</fullName>
    </submittedName>
</protein>
<keyword evidence="1" id="KW-0677">Repeat</keyword>
<dbReference type="InterPro" id="IPR001347">
    <property type="entry name" value="SIS_dom"/>
</dbReference>
<dbReference type="InterPro" id="IPR035490">
    <property type="entry name" value="GlmS/FrlB_SIS"/>
</dbReference>
<feature type="domain" description="SIS" evidence="2">
    <location>
        <begin position="189"/>
        <end position="320"/>
    </location>
</feature>
<gene>
    <name evidence="3" type="ORF">ENU78_04575</name>
</gene>
<dbReference type="EMBL" id="DTDV01000013">
    <property type="protein sequence ID" value="HGK23712.1"/>
    <property type="molecule type" value="Genomic_DNA"/>
</dbReference>
<dbReference type="InterPro" id="IPR035466">
    <property type="entry name" value="GlmS/AgaS_SIS"/>
</dbReference>
<accession>A0A7C3PQQ5</accession>
<comment type="caution">
    <text evidence="3">The sequence shown here is derived from an EMBL/GenBank/DDBJ whole genome shotgun (WGS) entry which is preliminary data.</text>
</comment>
<dbReference type="GO" id="GO:0097367">
    <property type="term" value="F:carbohydrate derivative binding"/>
    <property type="evidence" value="ECO:0007669"/>
    <property type="project" value="InterPro"/>
</dbReference>
<evidence type="ECO:0000256" key="1">
    <source>
        <dbReference type="ARBA" id="ARBA00022737"/>
    </source>
</evidence>
<reference evidence="3" key="1">
    <citation type="journal article" date="2020" name="mSystems">
        <title>Genome- and Community-Level Interaction Insights into Carbon Utilization and Element Cycling Functions of Hydrothermarchaeota in Hydrothermal Sediment.</title>
        <authorList>
            <person name="Zhou Z."/>
            <person name="Liu Y."/>
            <person name="Xu W."/>
            <person name="Pan J."/>
            <person name="Luo Z.H."/>
            <person name="Li M."/>
        </authorList>
    </citation>
    <scope>NUCLEOTIDE SEQUENCE [LARGE SCALE GENOMIC DNA]</scope>
    <source>
        <strain evidence="3">SpSt-70</strain>
    </source>
</reference>
<dbReference type="CDD" id="cd05009">
    <property type="entry name" value="SIS_GlmS_GlmD_2"/>
    <property type="match status" value="1"/>
</dbReference>
<dbReference type="AlphaFoldDB" id="A0A7C3PQQ5"/>
<dbReference type="InterPro" id="IPR046348">
    <property type="entry name" value="SIS_dom_sf"/>
</dbReference>
<dbReference type="PROSITE" id="PS51464">
    <property type="entry name" value="SIS"/>
    <property type="match status" value="2"/>
</dbReference>
<feature type="domain" description="SIS" evidence="2">
    <location>
        <begin position="31"/>
        <end position="174"/>
    </location>
</feature>
<organism evidence="3">
    <name type="scientific">Dictyoglomus thermophilum</name>
    <dbReference type="NCBI Taxonomy" id="14"/>
    <lineage>
        <taxon>Bacteria</taxon>
        <taxon>Pseudomonadati</taxon>
        <taxon>Dictyoglomota</taxon>
        <taxon>Dictyoglomia</taxon>
        <taxon>Dictyoglomales</taxon>
        <taxon>Dictyoglomaceae</taxon>
        <taxon>Dictyoglomus</taxon>
    </lineage>
</organism>
<dbReference type="SUPFAM" id="SSF53697">
    <property type="entry name" value="SIS domain"/>
    <property type="match status" value="1"/>
</dbReference>
<name>A0A7C3PQQ5_DICTH</name>
<dbReference type="PANTHER" id="PTHR10937:SF4">
    <property type="entry name" value="GLUCOSAMINE-6-PHOSPHATE DEAMINASE"/>
    <property type="match status" value="1"/>
</dbReference>
<evidence type="ECO:0000259" key="2">
    <source>
        <dbReference type="PROSITE" id="PS51464"/>
    </source>
</evidence>
<dbReference type="PANTHER" id="PTHR10937">
    <property type="entry name" value="GLUCOSAMINE--FRUCTOSE-6-PHOSPHATE AMINOTRANSFERASE, ISOMERIZING"/>
    <property type="match status" value="1"/>
</dbReference>